<dbReference type="InterPro" id="IPR032567">
    <property type="entry name" value="RTL1-rel"/>
</dbReference>
<feature type="region of interest" description="Disordered" evidence="1">
    <location>
        <begin position="1"/>
        <end position="52"/>
    </location>
</feature>
<accession>A0AA38FCM4</accession>
<dbReference type="GO" id="GO:0006508">
    <property type="term" value="P:proteolysis"/>
    <property type="evidence" value="ECO:0007669"/>
    <property type="project" value="InterPro"/>
</dbReference>
<dbReference type="InterPro" id="IPR021109">
    <property type="entry name" value="Peptidase_aspartic_dom_sf"/>
</dbReference>
<gene>
    <name evidence="2" type="ORF">KI387_044262</name>
</gene>
<organism evidence="2 3">
    <name type="scientific">Taxus chinensis</name>
    <name type="common">Chinese yew</name>
    <name type="synonym">Taxus wallichiana var. chinensis</name>
    <dbReference type="NCBI Taxonomy" id="29808"/>
    <lineage>
        <taxon>Eukaryota</taxon>
        <taxon>Viridiplantae</taxon>
        <taxon>Streptophyta</taxon>
        <taxon>Embryophyta</taxon>
        <taxon>Tracheophyta</taxon>
        <taxon>Spermatophyta</taxon>
        <taxon>Pinopsida</taxon>
        <taxon>Pinidae</taxon>
        <taxon>Conifers II</taxon>
        <taxon>Cupressales</taxon>
        <taxon>Taxaceae</taxon>
        <taxon>Taxus</taxon>
    </lineage>
</organism>
<dbReference type="CDD" id="cd00303">
    <property type="entry name" value="retropepsin_like"/>
    <property type="match status" value="1"/>
</dbReference>
<dbReference type="Gene3D" id="2.40.70.10">
    <property type="entry name" value="Acid Proteases"/>
    <property type="match status" value="1"/>
</dbReference>
<dbReference type="PROSITE" id="PS00141">
    <property type="entry name" value="ASP_PROTEASE"/>
    <property type="match status" value="1"/>
</dbReference>
<comment type="caution">
    <text evidence="2">The sequence shown here is derived from an EMBL/GenBank/DDBJ whole genome shotgun (WGS) entry which is preliminary data.</text>
</comment>
<dbReference type="AlphaFoldDB" id="A0AA38FCM4"/>
<dbReference type="PANTHER" id="PTHR15503:SF45">
    <property type="entry name" value="RNA-DIRECTED DNA POLYMERASE HOMOLOG"/>
    <property type="match status" value="1"/>
</dbReference>
<dbReference type="OMA" id="IMNEYEY"/>
<evidence type="ECO:0000313" key="3">
    <source>
        <dbReference type="Proteomes" id="UP000824469"/>
    </source>
</evidence>
<sequence>MGPPPRGPTGTQDGPRAQSSGALQQRPQQTVAGSSGSTVPTSRAPSDGAAPWRSTGGCFGCGVVGNFWRDFPQNPNKGKAPISEPTVGDMGRSHRIYAVVENRQAEHQSTVIETSGSIGGIPTSILFDSGSSDSIITPSLVERCKLVAVRQGLFWDVEMASGAKISVDSLVKECVVDLGSFTTSSDLRILPLGSYGVILGMDWLSAHRARMDCYHKTISCVDDLGVESVIVGVRRPVSIRTISAMQLKRCVRWGCQMYAVTVSDRSEDGSDGPSLDDHPILGEFVDVFPGELPGMPPPREIDFHIDLVLRSRAYLTGTLLDDHPGAL</sequence>
<dbReference type="Pfam" id="PF08284">
    <property type="entry name" value="RVP_2"/>
    <property type="match status" value="1"/>
</dbReference>
<evidence type="ECO:0000256" key="1">
    <source>
        <dbReference type="SAM" id="MobiDB-lite"/>
    </source>
</evidence>
<dbReference type="PANTHER" id="PTHR15503">
    <property type="entry name" value="LDOC1 RELATED"/>
    <property type="match status" value="1"/>
</dbReference>
<dbReference type="InterPro" id="IPR001969">
    <property type="entry name" value="Aspartic_peptidase_AS"/>
</dbReference>
<reference evidence="2 3" key="1">
    <citation type="journal article" date="2021" name="Nat. Plants">
        <title>The Taxus genome provides insights into paclitaxel biosynthesis.</title>
        <authorList>
            <person name="Xiong X."/>
            <person name="Gou J."/>
            <person name="Liao Q."/>
            <person name="Li Y."/>
            <person name="Zhou Q."/>
            <person name="Bi G."/>
            <person name="Li C."/>
            <person name="Du R."/>
            <person name="Wang X."/>
            <person name="Sun T."/>
            <person name="Guo L."/>
            <person name="Liang H."/>
            <person name="Lu P."/>
            <person name="Wu Y."/>
            <person name="Zhang Z."/>
            <person name="Ro D.K."/>
            <person name="Shang Y."/>
            <person name="Huang S."/>
            <person name="Yan J."/>
        </authorList>
    </citation>
    <scope>NUCLEOTIDE SEQUENCE [LARGE SCALE GENOMIC DNA]</scope>
    <source>
        <strain evidence="2">Ta-2019</strain>
    </source>
</reference>
<evidence type="ECO:0008006" key="4">
    <source>
        <dbReference type="Google" id="ProtNLM"/>
    </source>
</evidence>
<dbReference type="EMBL" id="JAHRHJ020000011">
    <property type="protein sequence ID" value="KAH9296682.1"/>
    <property type="molecule type" value="Genomic_DNA"/>
</dbReference>
<dbReference type="GO" id="GO:0004190">
    <property type="term" value="F:aspartic-type endopeptidase activity"/>
    <property type="evidence" value="ECO:0007669"/>
    <property type="project" value="InterPro"/>
</dbReference>
<name>A0AA38FCM4_TAXCH</name>
<evidence type="ECO:0000313" key="2">
    <source>
        <dbReference type="EMBL" id="KAH9296682.1"/>
    </source>
</evidence>
<protein>
    <recommendedName>
        <fullName evidence="4">Reverse transcriptase domain-containing protein</fullName>
    </recommendedName>
</protein>
<proteinExistence type="predicted"/>
<dbReference type="Proteomes" id="UP000824469">
    <property type="component" value="Unassembled WGS sequence"/>
</dbReference>
<keyword evidence="3" id="KW-1185">Reference proteome</keyword>
<feature type="compositionally biased region" description="Polar residues" evidence="1">
    <location>
        <begin position="9"/>
        <end position="44"/>
    </location>
</feature>
<dbReference type="SUPFAM" id="SSF50630">
    <property type="entry name" value="Acid proteases"/>
    <property type="match status" value="1"/>
</dbReference>